<dbReference type="AlphaFoldDB" id="A0A117NHP1"/>
<name>A0A117NHP1_PICGL</name>
<evidence type="ECO:0000313" key="1">
    <source>
        <dbReference type="EMBL" id="KUM48693.1"/>
    </source>
</evidence>
<dbReference type="EMBL" id="LKAM01000005">
    <property type="protein sequence ID" value="KUM48693.1"/>
    <property type="molecule type" value="Genomic_DNA"/>
</dbReference>
<sequence>MGRYFIYGYIGRDMRLPSGHYLVSREFRSGTTLWVSSPAAHYYFTRCLAYWTEHYAASQIVK</sequence>
<accession>A0A117NHP1</accession>
<organism evidence="1">
    <name type="scientific">Picea glauca</name>
    <name type="common">White spruce</name>
    <name type="synonym">Pinus glauca</name>
    <dbReference type="NCBI Taxonomy" id="3330"/>
    <lineage>
        <taxon>Eukaryota</taxon>
        <taxon>Viridiplantae</taxon>
        <taxon>Streptophyta</taxon>
        <taxon>Embryophyta</taxon>
        <taxon>Tracheophyta</taxon>
        <taxon>Spermatophyta</taxon>
        <taxon>Pinopsida</taxon>
        <taxon>Pinidae</taxon>
        <taxon>Conifers I</taxon>
        <taxon>Pinales</taxon>
        <taxon>Pinaceae</taxon>
        <taxon>Picea</taxon>
    </lineage>
</organism>
<proteinExistence type="predicted"/>
<keyword evidence="1" id="KW-0496">Mitochondrion</keyword>
<geneLocation type="mitochondrion" evidence="1"/>
<comment type="caution">
    <text evidence="1">The sequence shown here is derived from an EMBL/GenBank/DDBJ whole genome shotgun (WGS) entry which is preliminary data.</text>
</comment>
<gene>
    <name evidence="1" type="ORF">ABT39_MTgene4708</name>
</gene>
<reference evidence="1" key="1">
    <citation type="journal article" date="2015" name="Genome Biol. Evol.">
        <title>Organellar Genomes of White Spruce (Picea glauca): Assembly and Annotation.</title>
        <authorList>
            <person name="Jackman S.D."/>
            <person name="Warren R.L."/>
            <person name="Gibb E.A."/>
            <person name="Vandervalk B.P."/>
            <person name="Mohamadi H."/>
            <person name="Chu J."/>
            <person name="Raymond A."/>
            <person name="Pleasance S."/>
            <person name="Coope R."/>
            <person name="Wildung M.R."/>
            <person name="Ritland C.E."/>
            <person name="Bousquet J."/>
            <person name="Jones S.J."/>
            <person name="Bohlmann J."/>
            <person name="Birol I."/>
        </authorList>
    </citation>
    <scope>NUCLEOTIDE SEQUENCE [LARGE SCALE GENOMIC DNA]</scope>
    <source>
        <tissue evidence="1">Flushing bud</tissue>
    </source>
</reference>
<protein>
    <submittedName>
        <fullName evidence="1">Uncharacterized protein</fullName>
    </submittedName>
</protein>